<proteinExistence type="predicted"/>
<dbReference type="PANTHER" id="PTHR36505:SF1">
    <property type="entry name" value="BLR1072 PROTEIN"/>
    <property type="match status" value="1"/>
</dbReference>
<feature type="chain" id="PRO_5042443143" evidence="2">
    <location>
        <begin position="26"/>
        <end position="175"/>
    </location>
</feature>
<feature type="compositionally biased region" description="Polar residues" evidence="1">
    <location>
        <begin position="65"/>
        <end position="77"/>
    </location>
</feature>
<organism evidence="5 6">
    <name type="scientific">Ectorhizobium quercum</name>
    <dbReference type="NCBI Taxonomy" id="2965071"/>
    <lineage>
        <taxon>Bacteria</taxon>
        <taxon>Pseudomonadati</taxon>
        <taxon>Pseudomonadota</taxon>
        <taxon>Alphaproteobacteria</taxon>
        <taxon>Hyphomicrobiales</taxon>
        <taxon>Rhizobiaceae</taxon>
        <taxon>Ectorhizobium</taxon>
    </lineage>
</organism>
<dbReference type="AlphaFoldDB" id="A0AAE3SWD2"/>
<evidence type="ECO:0000259" key="3">
    <source>
        <dbReference type="Pfam" id="PF05239"/>
    </source>
</evidence>
<evidence type="ECO:0000313" key="6">
    <source>
        <dbReference type="Proteomes" id="UP001208771"/>
    </source>
</evidence>
<keyword evidence="6" id="KW-1185">Reference proteome</keyword>
<feature type="compositionally biased region" description="Polar residues" evidence="1">
    <location>
        <begin position="29"/>
        <end position="46"/>
    </location>
</feature>
<dbReference type="InterPro" id="IPR011033">
    <property type="entry name" value="PRC_barrel-like_sf"/>
</dbReference>
<keyword evidence="2" id="KW-0732">Signal</keyword>
<dbReference type="Gene3D" id="2.30.30.240">
    <property type="entry name" value="PRC-barrel domain"/>
    <property type="match status" value="1"/>
</dbReference>
<reference evidence="5" key="1">
    <citation type="submission" date="2022-07" db="EMBL/GenBank/DDBJ databases">
        <title>Ectorhizobium quercum gen.nov., sp. nov.</title>
        <authorList>
            <person name="Ma T."/>
            <person name="Li Y."/>
        </authorList>
    </citation>
    <scope>NUCLEOTIDE SEQUENCE</scope>
    <source>
        <strain evidence="5">BDR2-2</strain>
    </source>
</reference>
<dbReference type="RefSeq" id="WP_306410060.1">
    <property type="nucleotide sequence ID" value="NZ_JANFPI010000001.1"/>
</dbReference>
<dbReference type="Proteomes" id="UP001208771">
    <property type="component" value="Unassembled WGS sequence"/>
</dbReference>
<feature type="signal peptide" evidence="2">
    <location>
        <begin position="1"/>
        <end position="25"/>
    </location>
</feature>
<dbReference type="EMBL" id="JANFPI010000001">
    <property type="protein sequence ID" value="MCX8996313.1"/>
    <property type="molecule type" value="Genomic_DNA"/>
</dbReference>
<protein>
    <submittedName>
        <fullName evidence="5">PRC-barrel domain-containing protein</fullName>
    </submittedName>
</protein>
<feature type="region of interest" description="Disordered" evidence="1">
    <location>
        <begin position="29"/>
        <end position="80"/>
    </location>
</feature>
<name>A0AAE3SWD2_9HYPH</name>
<dbReference type="InterPro" id="IPR027275">
    <property type="entry name" value="PRC-brl_dom"/>
</dbReference>
<evidence type="ECO:0000313" key="4">
    <source>
        <dbReference type="EMBL" id="MCX8996313.1"/>
    </source>
</evidence>
<accession>A0AAE3SWD2</accession>
<feature type="domain" description="PRC-barrel" evidence="3">
    <location>
        <begin position="82"/>
        <end position="144"/>
    </location>
</feature>
<evidence type="ECO:0000256" key="1">
    <source>
        <dbReference type="SAM" id="MobiDB-lite"/>
    </source>
</evidence>
<dbReference type="PANTHER" id="PTHR36505">
    <property type="entry name" value="BLR1072 PROTEIN"/>
    <property type="match status" value="1"/>
</dbReference>
<comment type="caution">
    <text evidence="5">The sequence shown here is derived from an EMBL/GenBank/DDBJ whole genome shotgun (WGS) entry which is preliminary data.</text>
</comment>
<evidence type="ECO:0000313" key="5">
    <source>
        <dbReference type="EMBL" id="MCX8998648.1"/>
    </source>
</evidence>
<dbReference type="Pfam" id="PF05239">
    <property type="entry name" value="PRC"/>
    <property type="match status" value="1"/>
</dbReference>
<dbReference type="EMBL" id="JANFPI010000005">
    <property type="protein sequence ID" value="MCX8998648.1"/>
    <property type="molecule type" value="Genomic_DNA"/>
</dbReference>
<evidence type="ECO:0000256" key="2">
    <source>
        <dbReference type="SAM" id="SignalP"/>
    </source>
</evidence>
<sequence>MSKTLKMMTTAILLGSAAAAPVAYAQMTPAPSQGAEDTSPSATPTQPGAVPDVMPSAPATPGDSAATTTETPGSYLTGQEPGQIAATSYIGQTVHNSADESIGKVTDLILDGDQRVVAAVIGVGGFLGIGEKNVAVPIDSIEAVRDPENGSLKLTTLETAETLQAAPEFKAVVTQ</sequence>
<gene>
    <name evidence="4" type="ORF">NOF55_04265</name>
    <name evidence="5" type="ORF">NOF55_16160</name>
</gene>
<dbReference type="SUPFAM" id="SSF50346">
    <property type="entry name" value="PRC-barrel domain"/>
    <property type="match status" value="1"/>
</dbReference>